<comment type="caution">
    <text evidence="1">The sequence shown here is derived from an EMBL/GenBank/DDBJ whole genome shotgun (WGS) entry which is preliminary data.</text>
</comment>
<evidence type="ECO:0000313" key="2">
    <source>
        <dbReference type="Proteomes" id="UP001148629"/>
    </source>
</evidence>
<dbReference type="EMBL" id="JANRMS010000920">
    <property type="protein sequence ID" value="KAJ3532859.1"/>
    <property type="molecule type" value="Genomic_DNA"/>
</dbReference>
<reference evidence="1" key="1">
    <citation type="submission" date="2022-08" db="EMBL/GenBank/DDBJ databases">
        <title>Genome Sequence of Fusarium decemcellulare.</title>
        <authorList>
            <person name="Buettner E."/>
        </authorList>
    </citation>
    <scope>NUCLEOTIDE SEQUENCE</scope>
    <source>
        <strain evidence="1">Babe19</strain>
    </source>
</reference>
<dbReference type="Proteomes" id="UP001148629">
    <property type="component" value="Unassembled WGS sequence"/>
</dbReference>
<name>A0ACC1S6A6_9HYPO</name>
<gene>
    <name evidence="1" type="ORF">NM208_g8250</name>
</gene>
<protein>
    <submittedName>
        <fullName evidence="1">Uncharacterized protein</fullName>
    </submittedName>
</protein>
<sequence length="530" mass="60899">MPPVENLEFLELGAPPVGPATELESIWATSLSQGQSRSSTNTFTHIHLLDNETGSIDLHSPDIPLLLRNFESVVMPRMASVPVTGKFAWGPMHLELALQTLAEITFLKKSVRNQAKLANLLALISISSYHLCLMGTESHHAPDHWLKLSHQSIQDANTHLRQCLGPCIRGYKSAKYKEQLIAVQALMARAWMVSDQAESRRFQVEAEKLVRLRGLAKRDISRRIRLLHHVYAWSRIVIESTYVLHDYRKFQHAMRTSVVDASTTLPQPDIGHMPEDTGLDDFLRVHCHHEVADSSLRGHKDTELSNQDIHLEDPRYGIEDQFHVIYGIPEQWLSLLSRTTRLANWMDATELPQRLRDDALMARLSRQAQSLEDAVCEFFNSHKMSTNIDANTPPNVCMSRCLTASLLIFFYRRIRNVNPVVLQPHVDEVIEGLEIFDASLARYEQPGPGSPWAAFMAGCEAIGELRRKKLRNWVDRAFDASRFETYRRAREYMVRVWERIDQSYRGQREALPRPSWMQVSREDRTWIILN</sequence>
<keyword evidence="2" id="KW-1185">Reference proteome</keyword>
<accession>A0ACC1S6A6</accession>
<evidence type="ECO:0000313" key="1">
    <source>
        <dbReference type="EMBL" id="KAJ3532859.1"/>
    </source>
</evidence>
<proteinExistence type="predicted"/>
<organism evidence="1 2">
    <name type="scientific">Fusarium decemcellulare</name>
    <dbReference type="NCBI Taxonomy" id="57161"/>
    <lineage>
        <taxon>Eukaryota</taxon>
        <taxon>Fungi</taxon>
        <taxon>Dikarya</taxon>
        <taxon>Ascomycota</taxon>
        <taxon>Pezizomycotina</taxon>
        <taxon>Sordariomycetes</taxon>
        <taxon>Hypocreomycetidae</taxon>
        <taxon>Hypocreales</taxon>
        <taxon>Nectriaceae</taxon>
        <taxon>Fusarium</taxon>
        <taxon>Fusarium decemcellulare species complex</taxon>
    </lineage>
</organism>